<accession>H1HNY7</accession>
<evidence type="ECO:0000256" key="3">
    <source>
        <dbReference type="ARBA" id="ARBA00022729"/>
    </source>
</evidence>
<dbReference type="InterPro" id="IPR012944">
    <property type="entry name" value="SusD_RagB_dom"/>
</dbReference>
<dbReference type="PROSITE" id="PS51257">
    <property type="entry name" value="PROKAR_LIPOPROTEIN"/>
    <property type="match status" value="1"/>
</dbReference>
<proteinExistence type="inferred from homology"/>
<comment type="caution">
    <text evidence="8">The sequence shown here is derived from an EMBL/GenBank/DDBJ whole genome shotgun (WGS) entry which is preliminary data.</text>
</comment>
<dbReference type="Gene3D" id="1.25.40.390">
    <property type="match status" value="1"/>
</dbReference>
<feature type="domain" description="SusD-like N-terminal" evidence="7">
    <location>
        <begin position="96"/>
        <end position="223"/>
    </location>
</feature>
<sequence>MKKHHNTIAIGILATGLSLAGCSNVLDEVNRQTYTPGYFQTQAGVESGITSLYANLRYYWGNGYWLIANETGTDEYTYGHGGNGNDLPIDMSGKGALNATNCRADVLWNVAFTDINTASGVLENGASIGVSEAMLSEAHFFRALDYFELVQTFGGVPLDLGSGQLKFNTASVRTSKRNTVPEVYTKAIFPDLLTAITHLPDKGRVTGGVTKTAARLVLSKAYLTYGWWLQNPNGIPTYPECDRTDPDGHTASWYFQQAYDIAITAIKNPGAFTLQPSFYQVNVGTNDRNAEILLYADHTQSSNYYDGGTNFDWGNGNSPGNFARWMCRWDYTFLESSSHPVKWTKFRSVQRQAVQGKDRPWKEMATPIEVMTKTFKEKTFDSRFDGTFAYQFRGNWELSGANSDGNGNANVAYNANMLPINAEDSVLTFIDDDAILGSIVYPVKGAINAAGDGTSAAGYSNVGGGVLPGRADWVIGAHGISRYAYLNNWKNGIYRTGDKGLGKPNGDSPRPYPVLKLSELYFIAAEAAVKGATTESGYTARDLVNVIRARAGKWTYDNNRQREKIVDHSAKMVAATPATITIDYLLDERSREFFGEGYRWWDLVRTQTWATKAATYTICGLQAGDHTPQTITRTITKDHYLRPIPQGQIDALQISAAEKTAYQNPAYR</sequence>
<keyword evidence="9" id="KW-1185">Reference proteome</keyword>
<dbReference type="SUPFAM" id="SSF48452">
    <property type="entry name" value="TPR-like"/>
    <property type="match status" value="1"/>
</dbReference>
<evidence type="ECO:0000256" key="1">
    <source>
        <dbReference type="ARBA" id="ARBA00004442"/>
    </source>
</evidence>
<dbReference type="STRING" id="999422.HMPREF9944_01881"/>
<evidence type="ECO:0000259" key="6">
    <source>
        <dbReference type="Pfam" id="PF07980"/>
    </source>
</evidence>
<organism evidence="8 9">
    <name type="scientific">Segatella maculosa OT 289</name>
    <dbReference type="NCBI Taxonomy" id="999422"/>
    <lineage>
        <taxon>Bacteria</taxon>
        <taxon>Pseudomonadati</taxon>
        <taxon>Bacteroidota</taxon>
        <taxon>Bacteroidia</taxon>
        <taxon>Bacteroidales</taxon>
        <taxon>Prevotellaceae</taxon>
        <taxon>Segatella</taxon>
    </lineage>
</organism>
<keyword evidence="3" id="KW-0732">Signal</keyword>
<reference evidence="8 9" key="1">
    <citation type="submission" date="2011-12" db="EMBL/GenBank/DDBJ databases">
        <title>The Genome Sequence of Prevotella maculosa OT 289.</title>
        <authorList>
            <consortium name="The Broad Institute Genome Sequencing Platform"/>
            <person name="Earl A."/>
            <person name="Ward D."/>
            <person name="Feldgarden M."/>
            <person name="Gevers D."/>
            <person name="Izard J."/>
            <person name="Blanton J.M."/>
            <person name="Mathney J."/>
            <person name="Tanner A.C."/>
            <person name="Dewhirst F.E."/>
            <person name="Young S.K."/>
            <person name="Zeng Q."/>
            <person name="Gargeya S."/>
            <person name="Fitzgerald M."/>
            <person name="Haas B."/>
            <person name="Abouelleil A."/>
            <person name="Alvarado L."/>
            <person name="Arachchi H.M."/>
            <person name="Berlin A."/>
            <person name="Chapman S.B."/>
            <person name="Gearin G."/>
            <person name="Goldberg J."/>
            <person name="Griggs A."/>
            <person name="Gujja S."/>
            <person name="Hansen M."/>
            <person name="Heiman D."/>
            <person name="Howarth C."/>
            <person name="Larimer J."/>
            <person name="Lui A."/>
            <person name="MacDonald P.J.P."/>
            <person name="McCowen C."/>
            <person name="Montmayeur A."/>
            <person name="Murphy C."/>
            <person name="Neiman D."/>
            <person name="Pearson M."/>
            <person name="Priest M."/>
            <person name="Roberts A."/>
            <person name="Saif S."/>
            <person name="Shea T."/>
            <person name="Sisk P."/>
            <person name="Stolte C."/>
            <person name="Sykes S."/>
            <person name="Wortman J."/>
            <person name="Nusbaum C."/>
            <person name="Birren B."/>
        </authorList>
    </citation>
    <scope>NUCLEOTIDE SEQUENCE [LARGE SCALE GENOMIC DNA]</scope>
    <source>
        <strain evidence="8 9">OT 289</strain>
    </source>
</reference>
<gene>
    <name evidence="8" type="ORF">HMPREF9944_01881</name>
</gene>
<evidence type="ECO:0000313" key="9">
    <source>
        <dbReference type="Proteomes" id="UP000003167"/>
    </source>
</evidence>
<name>H1HNY7_9BACT</name>
<evidence type="ECO:0000256" key="2">
    <source>
        <dbReference type="ARBA" id="ARBA00006275"/>
    </source>
</evidence>
<dbReference type="HOGENOM" id="CLU_015553_1_4_10"/>
<evidence type="ECO:0008006" key="10">
    <source>
        <dbReference type="Google" id="ProtNLM"/>
    </source>
</evidence>
<protein>
    <recommendedName>
        <fullName evidence="10">RagB/SusD domain-containing protein</fullName>
    </recommendedName>
</protein>
<dbReference type="Pfam" id="PF07980">
    <property type="entry name" value="SusD_RagB"/>
    <property type="match status" value="1"/>
</dbReference>
<dbReference type="OrthoDB" id="5694214at2"/>
<dbReference type="Proteomes" id="UP000003167">
    <property type="component" value="Unassembled WGS sequence"/>
</dbReference>
<dbReference type="PATRIC" id="fig|999422.3.peg.1975"/>
<dbReference type="Pfam" id="PF14322">
    <property type="entry name" value="SusD-like_3"/>
    <property type="match status" value="1"/>
</dbReference>
<feature type="domain" description="RagB/SusD" evidence="6">
    <location>
        <begin position="361"/>
        <end position="667"/>
    </location>
</feature>
<dbReference type="InterPro" id="IPR011990">
    <property type="entry name" value="TPR-like_helical_dom_sf"/>
</dbReference>
<evidence type="ECO:0000259" key="7">
    <source>
        <dbReference type="Pfam" id="PF14322"/>
    </source>
</evidence>
<evidence type="ECO:0000313" key="8">
    <source>
        <dbReference type="EMBL" id="EHO68627.1"/>
    </source>
</evidence>
<evidence type="ECO:0000256" key="4">
    <source>
        <dbReference type="ARBA" id="ARBA00023136"/>
    </source>
</evidence>
<dbReference type="EMBL" id="AGEK01000032">
    <property type="protein sequence ID" value="EHO68627.1"/>
    <property type="molecule type" value="Genomic_DNA"/>
</dbReference>
<comment type="similarity">
    <text evidence="2">Belongs to the SusD family.</text>
</comment>
<keyword evidence="4" id="KW-0472">Membrane</keyword>
<comment type="subcellular location">
    <subcellularLocation>
        <location evidence="1">Cell outer membrane</location>
    </subcellularLocation>
</comment>
<dbReference type="GO" id="GO:0009279">
    <property type="term" value="C:cell outer membrane"/>
    <property type="evidence" value="ECO:0007669"/>
    <property type="project" value="UniProtKB-SubCell"/>
</dbReference>
<evidence type="ECO:0000256" key="5">
    <source>
        <dbReference type="ARBA" id="ARBA00023237"/>
    </source>
</evidence>
<keyword evidence="5" id="KW-0998">Cell outer membrane</keyword>
<dbReference type="InterPro" id="IPR033985">
    <property type="entry name" value="SusD-like_N"/>
</dbReference>
<dbReference type="RefSeq" id="WP_008565897.1">
    <property type="nucleotide sequence ID" value="NZ_JH594506.1"/>
</dbReference>
<dbReference type="AlphaFoldDB" id="H1HNY7"/>